<proteinExistence type="predicted"/>
<feature type="signal peptide" evidence="1">
    <location>
        <begin position="1"/>
        <end position="32"/>
    </location>
</feature>
<dbReference type="NCBIfam" id="TIGR01414">
    <property type="entry name" value="autotrans_barl"/>
    <property type="match status" value="1"/>
</dbReference>
<dbReference type="InterPro" id="IPR011050">
    <property type="entry name" value="Pectin_lyase_fold/virulence"/>
</dbReference>
<dbReference type="InterPro" id="IPR036709">
    <property type="entry name" value="Autotransporte_beta_dom_sf"/>
</dbReference>
<feature type="domain" description="Autochaperone" evidence="2">
    <location>
        <begin position="493"/>
        <end position="608"/>
    </location>
</feature>
<dbReference type="EMBL" id="JMTB01000076">
    <property type="protein sequence ID" value="KFC06905.1"/>
    <property type="molecule type" value="Genomic_DNA"/>
</dbReference>
<dbReference type="eggNOG" id="COG3468">
    <property type="taxonomic scope" value="Bacteria"/>
</dbReference>
<name>A0A085A9L0_9ENTR</name>
<dbReference type="InterPro" id="IPR012332">
    <property type="entry name" value="Autotransporter_pectin_lyase_C"/>
</dbReference>
<dbReference type="Gene3D" id="2.160.20.20">
    <property type="match status" value="1"/>
</dbReference>
<evidence type="ECO:0000313" key="4">
    <source>
        <dbReference type="Proteomes" id="UP000028630"/>
    </source>
</evidence>
<reference evidence="4" key="1">
    <citation type="submission" date="2014-05" db="EMBL/GenBank/DDBJ databases">
        <title>ATOL: Assembling a taxonomically balanced genome-scale reconstruction of the evolutionary history of the Enterobacteriaceae.</title>
        <authorList>
            <person name="Plunkett G. III"/>
            <person name="Neeno-Eckwall E.C."/>
            <person name="Glasner J.D."/>
            <person name="Perna N.T."/>
        </authorList>
    </citation>
    <scope>NUCLEOTIDE SEQUENCE [LARGE SCALE GENOMIC DNA]</scope>
    <source>
        <strain evidence="4">ATCC 49490</strain>
    </source>
</reference>
<dbReference type="SUPFAM" id="SSF51126">
    <property type="entry name" value="Pectin lyase-like"/>
    <property type="match status" value="1"/>
</dbReference>
<organism evidence="3 4">
    <name type="scientific">Trabulsiella guamensis ATCC 49490</name>
    <dbReference type="NCBI Taxonomy" id="1005994"/>
    <lineage>
        <taxon>Bacteria</taxon>
        <taxon>Pseudomonadati</taxon>
        <taxon>Pseudomonadota</taxon>
        <taxon>Gammaproteobacteria</taxon>
        <taxon>Enterobacterales</taxon>
        <taxon>Enterobacteriaceae</taxon>
        <taxon>Trabulsiella</taxon>
    </lineage>
</organism>
<evidence type="ECO:0000259" key="2">
    <source>
        <dbReference type="Pfam" id="PF18883"/>
    </source>
</evidence>
<dbReference type="InterPro" id="IPR050909">
    <property type="entry name" value="Bact_Autotransporter_VF"/>
</dbReference>
<dbReference type="Gene3D" id="2.40.128.130">
    <property type="entry name" value="Autotransporter beta-domain"/>
    <property type="match status" value="1"/>
</dbReference>
<dbReference type="Proteomes" id="UP000028630">
    <property type="component" value="Unassembled WGS sequence"/>
</dbReference>
<feature type="chain" id="PRO_5001786223" evidence="1">
    <location>
        <begin position="33"/>
        <end position="702"/>
    </location>
</feature>
<dbReference type="OrthoDB" id="6594641at2"/>
<dbReference type="CDD" id="cd01344">
    <property type="entry name" value="PL2_Passenger_AT"/>
    <property type="match status" value="1"/>
</dbReference>
<dbReference type="InterPro" id="IPR043990">
    <property type="entry name" value="AC_1"/>
</dbReference>
<sequence length="702" mass="75076">MKKSSSTSGFRPKKIALILSALLATASFPAVSAPVYYKIDESTQAADRTLNFADGAEISGIEVVVNDGVVNFNDNTTINSTGYKNPIGSQDIHFAHLDAGEINLGKNFTLNFTPSTTPHNIDGFELYGSGRLTAENLTLNNLNAAYEPEMLYVGGNAVATLTGLTKVTGGGIMTGSKGVLNAEDIDISWSRPDTYDASDSTDTGINLQGDETHITGDVAINITSPTFYLYGIRDFGDAEFAGHTNIQLTGNSVQSYSDVTGILLFDPNTFSAATGKRVFNEVTIKAKSNTVDGFVDGLLYLGQNTYTDLSVNKIDIDVSGNDIVRGIYLWGKNQLTTSKHRINDATIKLSGGDAATLWGFFSLNLSEDTTPVQWDADTIVNNITIKSEGGKDAYMLYQADAEFTGDVILGDKLSYDSVAGTLYSIYGKYGSTDIVNNNKLVAWGKMLAKGDHAINIISGDNSYIYGDTQLEDQGTINLALNGSNSRWDMVADSTLTTLSLKDATLNFMPASTLTRGAATFKTLTVNGDYTGTNGNIVMNTQLGDDSSPTDRLIVNGNTSGTTNVTVLNAGGAGDHTINGIELISVAGTSDGEFKQNGRIVAGAYDYTLQRGEGQNAKNWYLSNELPAETPVQPDPVDPTVPVTPVPAPREQAVRPEAGLYAMNLQAANNLFTTRLHDRLGETHYVDALTGETAVTSMWLRNI</sequence>
<accession>A0A085A9L0</accession>
<comment type="caution">
    <text evidence="3">The sequence shown here is derived from an EMBL/GenBank/DDBJ whole genome shotgun (WGS) entry which is preliminary data.</text>
</comment>
<evidence type="ECO:0000313" key="3">
    <source>
        <dbReference type="EMBL" id="KFC06905.1"/>
    </source>
</evidence>
<evidence type="ECO:0000256" key="1">
    <source>
        <dbReference type="SAM" id="SignalP"/>
    </source>
</evidence>
<keyword evidence="4" id="KW-1185">Reference proteome</keyword>
<dbReference type="AlphaFoldDB" id="A0A085A9L0"/>
<dbReference type="GO" id="GO:0019867">
    <property type="term" value="C:outer membrane"/>
    <property type="evidence" value="ECO:0007669"/>
    <property type="project" value="InterPro"/>
</dbReference>
<dbReference type="Pfam" id="PF18883">
    <property type="entry name" value="AC_1"/>
    <property type="match status" value="1"/>
</dbReference>
<feature type="non-terminal residue" evidence="3">
    <location>
        <position position="702"/>
    </location>
</feature>
<keyword evidence="1" id="KW-0732">Signal</keyword>
<protein>
    <submittedName>
        <fullName evidence="3">Outer membrane autotransporter</fullName>
    </submittedName>
</protein>
<dbReference type="PANTHER" id="PTHR12338:SF5">
    <property type="entry name" value="ANTIGEN 43-RELATED"/>
    <property type="match status" value="1"/>
</dbReference>
<dbReference type="InterPro" id="IPR006315">
    <property type="entry name" value="OM_autotransptr_brl_dom"/>
</dbReference>
<dbReference type="PANTHER" id="PTHR12338">
    <property type="entry name" value="AUTOTRANSPORTER"/>
    <property type="match status" value="1"/>
</dbReference>
<gene>
    <name evidence="3" type="ORF">GTGU_02255</name>
</gene>